<accession>A0ABT4EEN3</accession>
<dbReference type="EMBL" id="JAMDLY010000019">
    <property type="protein sequence ID" value="MCY9532211.1"/>
    <property type="molecule type" value="Genomic_DNA"/>
</dbReference>
<sequence length="32" mass="3658">MCGGYHAGLLVGELQRLADYSKEWINDPKEYT</sequence>
<gene>
    <name evidence="1" type="ORF">M5X04_23170</name>
</gene>
<dbReference type="Proteomes" id="UP001527090">
    <property type="component" value="Unassembled WGS sequence"/>
</dbReference>
<comment type="caution">
    <text evidence="1">The sequence shown here is derived from an EMBL/GenBank/DDBJ whole genome shotgun (WGS) entry which is preliminary data.</text>
</comment>
<reference evidence="1 2" key="1">
    <citation type="submission" date="2022-05" db="EMBL/GenBank/DDBJ databases">
        <title>Genome Sequencing of Bee-Associated Microbes.</title>
        <authorList>
            <person name="Dunlap C."/>
        </authorList>
    </citation>
    <scope>NUCLEOTIDE SEQUENCE [LARGE SCALE GENOMIC DNA]</scope>
    <source>
        <strain evidence="1 2">NRRL NRS-750</strain>
    </source>
</reference>
<proteinExistence type="predicted"/>
<organism evidence="1 2">
    <name type="scientific">Paenibacillus alvei</name>
    <name type="common">Bacillus alvei</name>
    <dbReference type="NCBI Taxonomy" id="44250"/>
    <lineage>
        <taxon>Bacteria</taxon>
        <taxon>Bacillati</taxon>
        <taxon>Bacillota</taxon>
        <taxon>Bacilli</taxon>
        <taxon>Bacillales</taxon>
        <taxon>Paenibacillaceae</taxon>
        <taxon>Paenibacillus</taxon>
    </lineage>
</organism>
<keyword evidence="2" id="KW-1185">Reference proteome</keyword>
<evidence type="ECO:0000313" key="1">
    <source>
        <dbReference type="EMBL" id="MCY9532211.1"/>
    </source>
</evidence>
<evidence type="ECO:0000313" key="2">
    <source>
        <dbReference type="Proteomes" id="UP001527090"/>
    </source>
</evidence>
<protein>
    <submittedName>
        <fullName evidence="1">Uncharacterized protein</fullName>
    </submittedName>
</protein>
<name>A0ABT4EEN3_PAEAL</name>